<dbReference type="OrthoDB" id="2361226at2"/>
<keyword evidence="2" id="KW-1185">Reference proteome</keyword>
<protein>
    <recommendedName>
        <fullName evidence="3">DNA-binding protein</fullName>
    </recommendedName>
</protein>
<accession>A0A1D7QRZ5</accession>
<sequence length="97" mass="10877">MEGFYLAIAIVVGAYLISEGMKNFGQPGSKSLIDQLNEEGDHELIKESDVHHFMGISKEDAKNLIQDHPDIPHIVINQTVYYPRAGLKTWLEGIGKR</sequence>
<evidence type="ECO:0000313" key="1">
    <source>
        <dbReference type="EMBL" id="AOM81761.1"/>
    </source>
</evidence>
<dbReference type="EMBL" id="CP012502">
    <property type="protein sequence ID" value="AOM81761.1"/>
    <property type="molecule type" value="Genomic_DNA"/>
</dbReference>
<dbReference type="STRING" id="632773.BBEV_0367"/>
<dbReference type="RefSeq" id="WP_069363903.1">
    <property type="nucleotide sequence ID" value="NZ_CP012502.1"/>
</dbReference>
<evidence type="ECO:0000313" key="2">
    <source>
        <dbReference type="Proteomes" id="UP000094463"/>
    </source>
</evidence>
<name>A0A1D7QRZ5_9BACI</name>
<dbReference type="KEGG" id="bbev:BBEV_0367"/>
<reference evidence="1 2" key="1">
    <citation type="submission" date="2015-08" db="EMBL/GenBank/DDBJ databases">
        <title>The complete genome sequence of Bacillus beveridgei MLTeJB.</title>
        <authorList>
            <person name="Hanson T.E."/>
            <person name="Mesa C."/>
            <person name="Basesman S.M."/>
            <person name="Oremland R.S."/>
        </authorList>
    </citation>
    <scope>NUCLEOTIDE SEQUENCE [LARGE SCALE GENOMIC DNA]</scope>
    <source>
        <strain evidence="1 2">MLTeJB</strain>
    </source>
</reference>
<dbReference type="Proteomes" id="UP000094463">
    <property type="component" value="Chromosome"/>
</dbReference>
<gene>
    <name evidence="1" type="ORF">BBEV_0367</name>
</gene>
<organism evidence="1 2">
    <name type="scientific">Salisediminibacterium beveridgei</name>
    <dbReference type="NCBI Taxonomy" id="632773"/>
    <lineage>
        <taxon>Bacteria</taxon>
        <taxon>Bacillati</taxon>
        <taxon>Bacillota</taxon>
        <taxon>Bacilli</taxon>
        <taxon>Bacillales</taxon>
        <taxon>Bacillaceae</taxon>
        <taxon>Salisediminibacterium</taxon>
    </lineage>
</organism>
<evidence type="ECO:0008006" key="3">
    <source>
        <dbReference type="Google" id="ProtNLM"/>
    </source>
</evidence>
<proteinExistence type="predicted"/>
<dbReference type="AlphaFoldDB" id="A0A1D7QRZ5"/>